<dbReference type="Proteomes" id="UP000270094">
    <property type="component" value="Unassembled WGS sequence"/>
</dbReference>
<keyword evidence="2" id="KW-1185">Reference proteome</keyword>
<evidence type="ECO:0000313" key="1">
    <source>
        <dbReference type="EMBL" id="VDM83000.1"/>
    </source>
</evidence>
<accession>A0A3P7JBT1</accession>
<protein>
    <recommendedName>
        <fullName evidence="3">Potassium channel tetramerisation-type BTB domain-containing protein</fullName>
    </recommendedName>
</protein>
<organism evidence="1 2">
    <name type="scientific">Strongylus vulgaris</name>
    <name type="common">Blood worm</name>
    <dbReference type="NCBI Taxonomy" id="40348"/>
    <lineage>
        <taxon>Eukaryota</taxon>
        <taxon>Metazoa</taxon>
        <taxon>Ecdysozoa</taxon>
        <taxon>Nematoda</taxon>
        <taxon>Chromadorea</taxon>
        <taxon>Rhabditida</taxon>
        <taxon>Rhabditina</taxon>
        <taxon>Rhabditomorpha</taxon>
        <taxon>Strongyloidea</taxon>
        <taxon>Strongylidae</taxon>
        <taxon>Strongylus</taxon>
    </lineage>
</organism>
<dbReference type="AlphaFoldDB" id="A0A3P7JBT1"/>
<gene>
    <name evidence="1" type="ORF">SVUK_LOCUS17998</name>
</gene>
<dbReference type="EMBL" id="UYYB01120509">
    <property type="protein sequence ID" value="VDM83000.1"/>
    <property type="molecule type" value="Genomic_DNA"/>
</dbReference>
<dbReference type="OrthoDB" id="2333377at2759"/>
<sequence>MPDLNRRVKLNVGGQLFETTVGTLSRVRGTTLEK</sequence>
<evidence type="ECO:0000313" key="2">
    <source>
        <dbReference type="Proteomes" id="UP000270094"/>
    </source>
</evidence>
<dbReference type="InterPro" id="IPR011333">
    <property type="entry name" value="SKP1/BTB/POZ_sf"/>
</dbReference>
<dbReference type="Gene3D" id="3.30.710.10">
    <property type="entry name" value="Potassium Channel Kv1.1, Chain A"/>
    <property type="match status" value="1"/>
</dbReference>
<evidence type="ECO:0008006" key="3">
    <source>
        <dbReference type="Google" id="ProtNLM"/>
    </source>
</evidence>
<dbReference type="SUPFAM" id="SSF54695">
    <property type="entry name" value="POZ domain"/>
    <property type="match status" value="1"/>
</dbReference>
<reference evidence="1 2" key="1">
    <citation type="submission" date="2018-11" db="EMBL/GenBank/DDBJ databases">
        <authorList>
            <consortium name="Pathogen Informatics"/>
        </authorList>
    </citation>
    <scope>NUCLEOTIDE SEQUENCE [LARGE SCALE GENOMIC DNA]</scope>
</reference>
<name>A0A3P7JBT1_STRVU</name>
<proteinExistence type="predicted"/>